<reference evidence="1 2" key="2">
    <citation type="journal article" date="2017" name="Nature">
        <title>The Apostasia genome and the evolution of orchids.</title>
        <authorList>
            <person name="Zhang G.Q."/>
            <person name="Liu K.W."/>
            <person name="Li Z."/>
            <person name="Lohaus R."/>
            <person name="Hsiao Y.Y."/>
            <person name="Niu S.C."/>
            <person name="Wang J.Y."/>
            <person name="Lin Y.C."/>
            <person name="Xu Q."/>
            <person name="Chen L.J."/>
            <person name="Yoshida K."/>
            <person name="Fujiwara S."/>
            <person name="Wang Z.W."/>
            <person name="Zhang Y.Q."/>
            <person name="Mitsuda N."/>
            <person name="Wang M."/>
            <person name="Liu G.H."/>
            <person name="Pecoraro L."/>
            <person name="Huang H.X."/>
            <person name="Xiao X.J."/>
            <person name="Lin M."/>
            <person name="Wu X.Y."/>
            <person name="Wu W.L."/>
            <person name="Chen Y.Y."/>
            <person name="Chang S.B."/>
            <person name="Sakamoto S."/>
            <person name="Ohme-Takagi M."/>
            <person name="Yagi M."/>
            <person name="Zeng S.J."/>
            <person name="Shen C.Y."/>
            <person name="Yeh C.M."/>
            <person name="Luo Y.B."/>
            <person name="Tsai W.C."/>
            <person name="Van de Peer Y."/>
            <person name="Liu Z.J."/>
        </authorList>
    </citation>
    <scope>NUCLEOTIDE SEQUENCE [LARGE SCALE GENOMIC DNA]</scope>
    <source>
        <tissue evidence="1">The whole plant</tissue>
    </source>
</reference>
<protein>
    <submittedName>
        <fullName evidence="1">Uncharacterized protein</fullName>
    </submittedName>
</protein>
<keyword evidence="2" id="KW-1185">Reference proteome</keyword>
<proteinExistence type="predicted"/>
<gene>
    <name evidence="1" type="ORF">MA16_Dca005849</name>
</gene>
<dbReference type="Proteomes" id="UP000233837">
    <property type="component" value="Unassembled WGS sequence"/>
</dbReference>
<dbReference type="EMBL" id="KZ502363">
    <property type="protein sequence ID" value="PKU80318.1"/>
    <property type="molecule type" value="Genomic_DNA"/>
</dbReference>
<evidence type="ECO:0000313" key="1">
    <source>
        <dbReference type="EMBL" id="PKU80318.1"/>
    </source>
</evidence>
<evidence type="ECO:0000313" key="2">
    <source>
        <dbReference type="Proteomes" id="UP000233837"/>
    </source>
</evidence>
<organism evidence="1 2">
    <name type="scientific">Dendrobium catenatum</name>
    <dbReference type="NCBI Taxonomy" id="906689"/>
    <lineage>
        <taxon>Eukaryota</taxon>
        <taxon>Viridiplantae</taxon>
        <taxon>Streptophyta</taxon>
        <taxon>Embryophyta</taxon>
        <taxon>Tracheophyta</taxon>
        <taxon>Spermatophyta</taxon>
        <taxon>Magnoliopsida</taxon>
        <taxon>Liliopsida</taxon>
        <taxon>Asparagales</taxon>
        <taxon>Orchidaceae</taxon>
        <taxon>Epidendroideae</taxon>
        <taxon>Malaxideae</taxon>
        <taxon>Dendrobiinae</taxon>
        <taxon>Dendrobium</taxon>
    </lineage>
</organism>
<accession>A0A2I0WXC9</accession>
<sequence length="63" mass="7074">MSCSGSLEMRFVFSSMDLDGGKRIPDRTLEASAKRIVARFGTLSAARFDENGRSSFRRDPRDD</sequence>
<reference evidence="1 2" key="1">
    <citation type="journal article" date="2016" name="Sci. Rep.">
        <title>The Dendrobium catenatum Lindl. genome sequence provides insights into polysaccharide synthase, floral development and adaptive evolution.</title>
        <authorList>
            <person name="Zhang G.Q."/>
            <person name="Xu Q."/>
            <person name="Bian C."/>
            <person name="Tsai W.C."/>
            <person name="Yeh C.M."/>
            <person name="Liu K.W."/>
            <person name="Yoshida K."/>
            <person name="Zhang L.S."/>
            <person name="Chang S.B."/>
            <person name="Chen F."/>
            <person name="Shi Y."/>
            <person name="Su Y.Y."/>
            <person name="Zhang Y.Q."/>
            <person name="Chen L.J."/>
            <person name="Yin Y."/>
            <person name="Lin M."/>
            <person name="Huang H."/>
            <person name="Deng H."/>
            <person name="Wang Z.W."/>
            <person name="Zhu S.L."/>
            <person name="Zhao X."/>
            <person name="Deng C."/>
            <person name="Niu S.C."/>
            <person name="Huang J."/>
            <person name="Wang M."/>
            <person name="Liu G.H."/>
            <person name="Yang H.J."/>
            <person name="Xiao X.J."/>
            <person name="Hsiao Y.Y."/>
            <person name="Wu W.L."/>
            <person name="Chen Y.Y."/>
            <person name="Mitsuda N."/>
            <person name="Ohme-Takagi M."/>
            <person name="Luo Y.B."/>
            <person name="Van de Peer Y."/>
            <person name="Liu Z.J."/>
        </authorList>
    </citation>
    <scope>NUCLEOTIDE SEQUENCE [LARGE SCALE GENOMIC DNA]</scope>
    <source>
        <tissue evidence="1">The whole plant</tissue>
    </source>
</reference>
<dbReference type="AlphaFoldDB" id="A0A2I0WXC9"/>
<name>A0A2I0WXC9_9ASPA</name>